<protein>
    <submittedName>
        <fullName evidence="2">DUF296 domain-containing protein</fullName>
    </submittedName>
</protein>
<organism evidence="2 3">
    <name type="scientific">Neoaquamicrobium sediminum</name>
    <dbReference type="NCBI Taxonomy" id="1849104"/>
    <lineage>
        <taxon>Bacteria</taxon>
        <taxon>Pseudomonadati</taxon>
        <taxon>Pseudomonadota</taxon>
        <taxon>Alphaproteobacteria</taxon>
        <taxon>Hyphomicrobiales</taxon>
        <taxon>Phyllobacteriaceae</taxon>
        <taxon>Neoaquamicrobium</taxon>
    </lineage>
</organism>
<keyword evidence="3" id="KW-1185">Reference proteome</keyword>
<dbReference type="SUPFAM" id="SSF117856">
    <property type="entry name" value="AF0104/ALDC/Ptd012-like"/>
    <property type="match status" value="2"/>
</dbReference>
<comment type="caution">
    <text evidence="2">The sequence shown here is derived from an EMBL/GenBank/DDBJ whole genome shotgun (WGS) entry which is preliminary data.</text>
</comment>
<sequence>MAMRSIRHPGPVAPVRERVAAGRAVPLVLRLRAGQSVNAAVTGALAQAGYASGYADLDRLAIEPMHYVIPAAAPDTSHAAWYSDTRSPAGVVTVERAGVIAGIRDGEPFIHCHGIWLHNDGERRAGHLLPHEAIVARDTDVRAWGLDGAMFVAKDDAETNFKLFSAGAAADDGDLSSRQRALACTMRPNGDISAAIERVCQSHGFMNASVVGVGSLVGVDFADGSHVASYATEVMVRRGTVVEGRCELDVALVDMNGDIHEGLLAHGSNPVCVTFELVIVEE</sequence>
<dbReference type="Gene3D" id="3.30.1330.80">
    <property type="entry name" value="Hypothetical protein, similar to alpha- acetolactate decarboxylase, domain 2"/>
    <property type="match status" value="2"/>
</dbReference>
<accession>A0ABV3WY60</accession>
<dbReference type="Pfam" id="PF03479">
    <property type="entry name" value="PCC"/>
    <property type="match status" value="1"/>
</dbReference>
<dbReference type="EMBL" id="JAZHFV010000006">
    <property type="protein sequence ID" value="MEX4009103.1"/>
    <property type="molecule type" value="Genomic_DNA"/>
</dbReference>
<dbReference type="Proteomes" id="UP001559025">
    <property type="component" value="Unassembled WGS sequence"/>
</dbReference>
<reference evidence="2 3" key="1">
    <citation type="submission" date="2024-01" db="EMBL/GenBank/DDBJ databases">
        <title>New evidence supports the origin of RcGTA from prophage.</title>
        <authorList>
            <person name="Xu Y."/>
            <person name="Liu B."/>
            <person name="Chen F."/>
        </authorList>
    </citation>
    <scope>NUCLEOTIDE SEQUENCE [LARGE SCALE GENOMIC DNA]</scope>
    <source>
        <strain evidence="2 3">CBW1107-2</strain>
    </source>
</reference>
<evidence type="ECO:0000259" key="1">
    <source>
        <dbReference type="Pfam" id="PF03479"/>
    </source>
</evidence>
<dbReference type="InterPro" id="IPR005175">
    <property type="entry name" value="PPC_dom"/>
</dbReference>
<evidence type="ECO:0000313" key="3">
    <source>
        <dbReference type="Proteomes" id="UP001559025"/>
    </source>
</evidence>
<name>A0ABV3WY60_9HYPH</name>
<gene>
    <name evidence="2" type="ORF">V1479_17465</name>
</gene>
<feature type="domain" description="PPC" evidence="1">
    <location>
        <begin position="181"/>
        <end position="281"/>
    </location>
</feature>
<evidence type="ECO:0000313" key="2">
    <source>
        <dbReference type="EMBL" id="MEX4009103.1"/>
    </source>
</evidence>
<dbReference type="RefSeq" id="WP_368804074.1">
    <property type="nucleotide sequence ID" value="NZ_JAZHFV010000006.1"/>
</dbReference>
<proteinExistence type="predicted"/>